<organism evidence="1 2">
    <name type="scientific">Paraburkholderia unamae</name>
    <dbReference type="NCBI Taxonomy" id="219649"/>
    <lineage>
        <taxon>Bacteria</taxon>
        <taxon>Pseudomonadati</taxon>
        <taxon>Pseudomonadota</taxon>
        <taxon>Betaproteobacteria</taxon>
        <taxon>Burkholderiales</taxon>
        <taxon>Burkholderiaceae</taxon>
        <taxon>Paraburkholderia</taxon>
    </lineage>
</organism>
<keyword evidence="2" id="KW-1185">Reference proteome</keyword>
<dbReference type="EMBL" id="QEOB01000042">
    <property type="protein sequence ID" value="PVX61260.1"/>
    <property type="molecule type" value="Genomic_DNA"/>
</dbReference>
<name>A0ABX5KAR8_9BURK</name>
<evidence type="ECO:0000313" key="1">
    <source>
        <dbReference type="EMBL" id="PVX61260.1"/>
    </source>
</evidence>
<dbReference type="Proteomes" id="UP000245712">
    <property type="component" value="Unassembled WGS sequence"/>
</dbReference>
<comment type="caution">
    <text evidence="1">The sequence shown here is derived from an EMBL/GenBank/DDBJ whole genome shotgun (WGS) entry which is preliminary data.</text>
</comment>
<reference evidence="1 2" key="1">
    <citation type="submission" date="2018-05" db="EMBL/GenBank/DDBJ databases">
        <title>Genomic Encyclopedia of Type Strains, Phase IV (KMG-V): Genome sequencing to study the core and pangenomes of soil and plant-associated prokaryotes.</title>
        <authorList>
            <person name="Whitman W."/>
        </authorList>
    </citation>
    <scope>NUCLEOTIDE SEQUENCE [LARGE SCALE GENOMIC DNA]</scope>
    <source>
        <strain evidence="1 2">SCZa-39</strain>
    </source>
</reference>
<evidence type="ECO:0000313" key="2">
    <source>
        <dbReference type="Proteomes" id="UP000245712"/>
    </source>
</evidence>
<gene>
    <name evidence="1" type="ORF">C7402_14253</name>
</gene>
<sequence>MIRWLKRLFSQREIRGYQPLPDARCEPPPMPRAKPSREVERLASDMPEPGCIEYRFLGVTGEEEA</sequence>
<accession>A0ABX5KAR8</accession>
<dbReference type="RefSeq" id="WP_116614986.1">
    <property type="nucleotide sequence ID" value="NZ_QEOB01000042.1"/>
</dbReference>
<protein>
    <submittedName>
        <fullName evidence="1">Uncharacterized protein</fullName>
    </submittedName>
</protein>
<proteinExistence type="predicted"/>